<sequence length="118" mass="13626">MEISHALQGSPILVGRWLVGRWLVGRWLVGRWLVGRLYHPSRCSVISLFCCYRHYQARNLTSMNFDNPVYRKTTEDTFQIEKHGMHGHRIGDEVRALSRECAVSAQEPLNKPGTNDFV</sequence>
<dbReference type="EMBL" id="AJWK01027748">
    <property type="status" value="NOT_ANNOTATED_CDS"/>
    <property type="molecule type" value="Genomic_DNA"/>
</dbReference>
<dbReference type="EMBL" id="AJWK01027751">
    <property type="status" value="NOT_ANNOTATED_CDS"/>
    <property type="molecule type" value="Genomic_DNA"/>
</dbReference>
<dbReference type="VEuPathDB" id="VectorBase:LLONM1_003776"/>
<dbReference type="EMBL" id="AJWK01027752">
    <property type="status" value="NOT_ANNOTATED_CDS"/>
    <property type="molecule type" value="Genomic_DNA"/>
</dbReference>
<dbReference type="EMBL" id="AJWK01027747">
    <property type="status" value="NOT_ANNOTATED_CDS"/>
    <property type="molecule type" value="Genomic_DNA"/>
</dbReference>
<evidence type="ECO:0000313" key="2">
    <source>
        <dbReference type="Proteomes" id="UP000092461"/>
    </source>
</evidence>
<proteinExistence type="predicted"/>
<dbReference type="EMBL" id="AJWK01027749">
    <property type="status" value="NOT_ANNOTATED_CDS"/>
    <property type="molecule type" value="Genomic_DNA"/>
</dbReference>
<dbReference type="EnsemblMetazoa" id="LLOJ008203-RA">
    <property type="protein sequence ID" value="LLOJ008203-PA"/>
    <property type="gene ID" value="LLOJ008203"/>
</dbReference>
<accession>A0A1B0CTK3</accession>
<evidence type="ECO:0000313" key="1">
    <source>
        <dbReference type="EnsemblMetazoa" id="LLOJ008203-PA"/>
    </source>
</evidence>
<dbReference type="AlphaFoldDB" id="A0A1B0CTK3"/>
<dbReference type="VEuPathDB" id="VectorBase:LLOJ008203"/>
<name>A0A1B0CTK3_LUTLO</name>
<keyword evidence="2" id="KW-1185">Reference proteome</keyword>
<organism evidence="1 2">
    <name type="scientific">Lutzomyia longipalpis</name>
    <name type="common">Sand fly</name>
    <dbReference type="NCBI Taxonomy" id="7200"/>
    <lineage>
        <taxon>Eukaryota</taxon>
        <taxon>Metazoa</taxon>
        <taxon>Ecdysozoa</taxon>
        <taxon>Arthropoda</taxon>
        <taxon>Hexapoda</taxon>
        <taxon>Insecta</taxon>
        <taxon>Pterygota</taxon>
        <taxon>Neoptera</taxon>
        <taxon>Endopterygota</taxon>
        <taxon>Diptera</taxon>
        <taxon>Nematocera</taxon>
        <taxon>Psychodoidea</taxon>
        <taxon>Psychodidae</taxon>
        <taxon>Lutzomyia</taxon>
        <taxon>Lutzomyia</taxon>
    </lineage>
</organism>
<reference evidence="1" key="1">
    <citation type="submission" date="2020-05" db="UniProtKB">
        <authorList>
            <consortium name="EnsemblMetazoa"/>
        </authorList>
    </citation>
    <scope>IDENTIFICATION</scope>
    <source>
        <strain evidence="1">Jacobina</strain>
    </source>
</reference>
<dbReference type="Proteomes" id="UP000092461">
    <property type="component" value="Unassembled WGS sequence"/>
</dbReference>
<dbReference type="EMBL" id="AJWK01027750">
    <property type="status" value="NOT_ANNOTATED_CDS"/>
    <property type="molecule type" value="Genomic_DNA"/>
</dbReference>
<protein>
    <submittedName>
        <fullName evidence="1">Uncharacterized protein</fullName>
    </submittedName>
</protein>